<name>A0A1H9CBD6_9PSEU</name>
<protein>
    <submittedName>
        <fullName evidence="2">Uncharacterized protein</fullName>
    </submittedName>
</protein>
<keyword evidence="1" id="KW-1133">Transmembrane helix</keyword>
<dbReference type="EMBL" id="FOFV01000001">
    <property type="protein sequence ID" value="SEP98565.1"/>
    <property type="molecule type" value="Genomic_DNA"/>
</dbReference>
<feature type="transmembrane region" description="Helical" evidence="1">
    <location>
        <begin position="46"/>
        <end position="65"/>
    </location>
</feature>
<sequence length="75" mass="8020">MYEARFVPTTVGYLYIRIPHLEVGMIVLGLILLVVGWLMGISILTTLGVVLLVIGAILAVLGAVGKPIGGRAHYF</sequence>
<proteinExistence type="predicted"/>
<dbReference type="Proteomes" id="UP000199503">
    <property type="component" value="Unassembled WGS sequence"/>
</dbReference>
<evidence type="ECO:0000313" key="3">
    <source>
        <dbReference type="Proteomes" id="UP000199503"/>
    </source>
</evidence>
<evidence type="ECO:0000313" key="2">
    <source>
        <dbReference type="EMBL" id="SEP98565.1"/>
    </source>
</evidence>
<feature type="transmembrane region" description="Helical" evidence="1">
    <location>
        <begin position="21"/>
        <end position="40"/>
    </location>
</feature>
<accession>A0A1H9CBD6</accession>
<organism evidence="2 3">
    <name type="scientific">Lentzea albida</name>
    <dbReference type="NCBI Taxonomy" id="65499"/>
    <lineage>
        <taxon>Bacteria</taxon>
        <taxon>Bacillati</taxon>
        <taxon>Actinomycetota</taxon>
        <taxon>Actinomycetes</taxon>
        <taxon>Pseudonocardiales</taxon>
        <taxon>Pseudonocardiaceae</taxon>
        <taxon>Lentzea</taxon>
    </lineage>
</organism>
<gene>
    <name evidence="2" type="ORF">SAMN04488000_101878</name>
</gene>
<keyword evidence="1" id="KW-0812">Transmembrane</keyword>
<dbReference type="AlphaFoldDB" id="A0A1H9CBD6"/>
<keyword evidence="3" id="KW-1185">Reference proteome</keyword>
<reference evidence="3" key="1">
    <citation type="submission" date="2016-10" db="EMBL/GenBank/DDBJ databases">
        <authorList>
            <person name="Varghese N."/>
            <person name="Submissions S."/>
        </authorList>
    </citation>
    <scope>NUCLEOTIDE SEQUENCE [LARGE SCALE GENOMIC DNA]</scope>
    <source>
        <strain evidence="3">DSM 44437</strain>
    </source>
</reference>
<evidence type="ECO:0000256" key="1">
    <source>
        <dbReference type="SAM" id="Phobius"/>
    </source>
</evidence>
<keyword evidence="1" id="KW-0472">Membrane</keyword>
<dbReference type="STRING" id="65499.SAMN04488000_101878"/>